<evidence type="ECO:0000313" key="2">
    <source>
        <dbReference type="EMBL" id="EAT39868.1"/>
    </source>
</evidence>
<protein>
    <submittedName>
        <fullName evidence="2">AAEL008361-PA</fullName>
    </submittedName>
    <submittedName>
        <fullName evidence="3">AAEL008361-PB</fullName>
    </submittedName>
</protein>
<organism evidence="2 4">
    <name type="scientific">Aedes aegypti</name>
    <name type="common">Yellowfever mosquito</name>
    <name type="synonym">Culex aegypti</name>
    <dbReference type="NCBI Taxonomy" id="7159"/>
    <lineage>
        <taxon>Eukaryota</taxon>
        <taxon>Metazoa</taxon>
        <taxon>Ecdysozoa</taxon>
        <taxon>Arthropoda</taxon>
        <taxon>Hexapoda</taxon>
        <taxon>Insecta</taxon>
        <taxon>Pterygota</taxon>
        <taxon>Neoptera</taxon>
        <taxon>Endopterygota</taxon>
        <taxon>Diptera</taxon>
        <taxon>Nematocera</taxon>
        <taxon>Culicoidea</taxon>
        <taxon>Culicidae</taxon>
        <taxon>Culicinae</taxon>
        <taxon>Aedini</taxon>
        <taxon>Aedes</taxon>
        <taxon>Stegomyia</taxon>
    </lineage>
</organism>
<feature type="compositionally biased region" description="Polar residues" evidence="1">
    <location>
        <begin position="48"/>
        <end position="63"/>
    </location>
</feature>
<dbReference type="PaxDb" id="7159-AAEL008361-PB"/>
<evidence type="ECO:0000313" key="3">
    <source>
        <dbReference type="EMBL" id="EAT39869.1"/>
    </source>
</evidence>
<reference evidence="2" key="2">
    <citation type="journal article" date="2007" name="Science">
        <title>Genome sequence of Aedes aegypti, a major arbovirus vector.</title>
        <authorList>
            <person name="Nene V."/>
            <person name="Wortman J.R."/>
            <person name="Lawson D."/>
            <person name="Haas B."/>
            <person name="Kodira C."/>
            <person name="Tu Z.J."/>
            <person name="Loftus B."/>
            <person name="Xi Z."/>
            <person name="Megy K."/>
            <person name="Grabherr M."/>
            <person name="Ren Q."/>
            <person name="Zdobnov E.M."/>
            <person name="Lobo N.F."/>
            <person name="Campbell K.S."/>
            <person name="Brown S.E."/>
            <person name="Bonaldo M.F."/>
            <person name="Zhu J."/>
            <person name="Sinkins S.P."/>
            <person name="Hogenkamp D.G."/>
            <person name="Amedeo P."/>
            <person name="Arensburger P."/>
            <person name="Atkinson P.W."/>
            <person name="Bidwell S."/>
            <person name="Biedler J."/>
            <person name="Birney E."/>
            <person name="Bruggner R.V."/>
            <person name="Costas J."/>
            <person name="Coy M.R."/>
            <person name="Crabtree J."/>
            <person name="Crawford M."/>
            <person name="Debruyn B."/>
            <person name="Decaprio D."/>
            <person name="Eiglmeier K."/>
            <person name="Eisenstadt E."/>
            <person name="El-Dorry H."/>
            <person name="Gelbart W.M."/>
            <person name="Gomes S.L."/>
            <person name="Hammond M."/>
            <person name="Hannick L.I."/>
            <person name="Hogan J.R."/>
            <person name="Holmes M.H."/>
            <person name="Jaffe D."/>
            <person name="Johnston J.S."/>
            <person name="Kennedy R.C."/>
            <person name="Koo H."/>
            <person name="Kravitz S."/>
            <person name="Kriventseva E.V."/>
            <person name="Kulp D."/>
            <person name="Labutti K."/>
            <person name="Lee E."/>
            <person name="Li S."/>
            <person name="Lovin D.D."/>
            <person name="Mao C."/>
            <person name="Mauceli E."/>
            <person name="Menck C.F."/>
            <person name="Miller J.R."/>
            <person name="Montgomery P."/>
            <person name="Mori A."/>
            <person name="Nascimento A.L."/>
            <person name="Naveira H.F."/>
            <person name="Nusbaum C."/>
            <person name="O'leary S."/>
            <person name="Orvis J."/>
            <person name="Pertea M."/>
            <person name="Quesneville H."/>
            <person name="Reidenbach K.R."/>
            <person name="Rogers Y.H."/>
            <person name="Roth C.W."/>
            <person name="Schneider J.R."/>
            <person name="Schatz M."/>
            <person name="Shumway M."/>
            <person name="Stanke M."/>
            <person name="Stinson E.O."/>
            <person name="Tubio J.M."/>
            <person name="Vanzee J.P."/>
            <person name="Verjovski-Almeida S."/>
            <person name="Werner D."/>
            <person name="White O."/>
            <person name="Wyder S."/>
            <person name="Zeng Q."/>
            <person name="Zhao Q."/>
            <person name="Zhao Y."/>
            <person name="Hill C.A."/>
            <person name="Raikhel A.S."/>
            <person name="Soares M.B."/>
            <person name="Knudson D.L."/>
            <person name="Lee N.H."/>
            <person name="Galagan J."/>
            <person name="Salzberg S.L."/>
            <person name="Paulsen I.T."/>
            <person name="Dimopoulos G."/>
            <person name="Collins F.H."/>
            <person name="Birren B."/>
            <person name="Fraser-Liggett C.M."/>
            <person name="Severson D.W."/>
        </authorList>
    </citation>
    <scope>NUCLEOTIDE SEQUENCE [LARGE SCALE GENOMIC DNA]</scope>
    <source>
        <strain evidence="2">Liverpool</strain>
    </source>
</reference>
<feature type="region of interest" description="Disordered" evidence="1">
    <location>
        <begin position="1"/>
        <end position="100"/>
    </location>
</feature>
<dbReference type="Proteomes" id="UP000682892">
    <property type="component" value="Unassembled WGS sequence"/>
</dbReference>
<reference evidence="2" key="3">
    <citation type="submission" date="2012-09" db="EMBL/GenBank/DDBJ databases">
        <authorList>
            <consortium name="VectorBase"/>
        </authorList>
    </citation>
    <scope>NUCLEOTIDE SEQUENCE</scope>
    <source>
        <strain evidence="2">Liverpool</strain>
    </source>
</reference>
<dbReference type="HOGENOM" id="CLU_2308351_0_0_1"/>
<accession>A6KVM5</accession>
<reference evidence="2" key="1">
    <citation type="submission" date="2005-10" db="EMBL/GenBank/DDBJ databases">
        <authorList>
            <person name="Loftus B.J."/>
            <person name="Nene V.M."/>
            <person name="Hannick L.I."/>
            <person name="Bidwell S."/>
            <person name="Haas B."/>
            <person name="Amedeo P."/>
            <person name="Orvis J."/>
            <person name="Wortman J.R."/>
            <person name="White O.R."/>
            <person name="Salzberg S."/>
            <person name="Shumway M."/>
            <person name="Koo H."/>
            <person name="Zhao Y."/>
            <person name="Holmes M."/>
            <person name="Miller J."/>
            <person name="Schatz M."/>
            <person name="Pop M."/>
            <person name="Pai G."/>
            <person name="Utterback T."/>
            <person name="Rogers Y.-H."/>
            <person name="Kravitz S."/>
            <person name="Fraser C.M."/>
        </authorList>
    </citation>
    <scope>NUCLEOTIDE SEQUENCE</scope>
    <source>
        <strain evidence="2">Liverpool</strain>
    </source>
</reference>
<name>Q16Z00_AEDAE</name>
<evidence type="ECO:0000313" key="4">
    <source>
        <dbReference type="Proteomes" id="UP000682892"/>
    </source>
</evidence>
<dbReference type="EMBL" id="CH477505">
    <property type="protein sequence ID" value="EAT39868.1"/>
    <property type="molecule type" value="Genomic_DNA"/>
</dbReference>
<evidence type="ECO:0000256" key="1">
    <source>
        <dbReference type="SAM" id="MobiDB-lite"/>
    </source>
</evidence>
<gene>
    <name evidence="2" type="ORF">AaeL_AAEL008361</name>
</gene>
<proteinExistence type="predicted"/>
<dbReference type="AlphaFoldDB" id="Q16Z00"/>
<dbReference type="EMBL" id="CH477505">
    <property type="protein sequence ID" value="EAT39869.1"/>
    <property type="molecule type" value="Genomic_DNA"/>
</dbReference>
<sequence length="100" mass="11520">MAHRTQIRPCKPSATWQRPNVWITRAQSSKETSMAPPADYPPAGDELPSSNDPPIGEENQQQAPRGRNKRRRLESGSNQIEPRRSKRTKKVNRSDDFYYN</sequence>
<accession>Q16Z00</accession>